<evidence type="ECO:0000313" key="13">
    <source>
        <dbReference type="EMBL" id="GAG28973.1"/>
    </source>
</evidence>
<evidence type="ECO:0000256" key="1">
    <source>
        <dbReference type="ARBA" id="ARBA00001947"/>
    </source>
</evidence>
<evidence type="ECO:0000256" key="2">
    <source>
        <dbReference type="ARBA" id="ARBA00004853"/>
    </source>
</evidence>
<evidence type="ECO:0000256" key="11">
    <source>
        <dbReference type="ARBA" id="ARBA00049295"/>
    </source>
</evidence>
<keyword evidence="10" id="KW-0342">GTP-binding</keyword>
<comment type="similarity">
    <text evidence="3">In the N-terminal section; belongs to the DHBP synthase family.</text>
</comment>
<dbReference type="GO" id="GO:0046872">
    <property type="term" value="F:metal ion binding"/>
    <property type="evidence" value="ECO:0007669"/>
    <property type="project" value="UniProtKB-KW"/>
</dbReference>
<dbReference type="GO" id="GO:0003935">
    <property type="term" value="F:GTP cyclohydrolase II activity"/>
    <property type="evidence" value="ECO:0007669"/>
    <property type="project" value="UniProtKB-EC"/>
</dbReference>
<keyword evidence="5" id="KW-0686">Riboflavin biosynthesis</keyword>
<dbReference type="EC" id="3.5.4.25" evidence="4"/>
<dbReference type="InterPro" id="IPR000926">
    <property type="entry name" value="RibA"/>
</dbReference>
<keyword evidence="6" id="KW-0479">Metal-binding</keyword>
<feature type="domain" description="GTP cyclohydrolase II" evidence="12">
    <location>
        <begin position="2"/>
        <end position="133"/>
    </location>
</feature>
<dbReference type="PANTHER" id="PTHR21327:SF18">
    <property type="entry name" value="3,4-DIHYDROXY-2-BUTANONE 4-PHOSPHATE SYNTHASE"/>
    <property type="match status" value="1"/>
</dbReference>
<evidence type="ECO:0000256" key="6">
    <source>
        <dbReference type="ARBA" id="ARBA00022723"/>
    </source>
</evidence>
<keyword evidence="8" id="KW-0378">Hydrolase</keyword>
<accession>X0WX33</accession>
<name>X0WX33_9ZZZZ</name>
<dbReference type="Gene3D" id="3.40.50.10990">
    <property type="entry name" value="GTP cyclohydrolase II"/>
    <property type="match status" value="1"/>
</dbReference>
<dbReference type="NCBIfam" id="TIGR00505">
    <property type="entry name" value="ribA"/>
    <property type="match status" value="1"/>
</dbReference>
<evidence type="ECO:0000256" key="10">
    <source>
        <dbReference type="ARBA" id="ARBA00023134"/>
    </source>
</evidence>
<comment type="caution">
    <text evidence="13">The sequence shown here is derived from an EMBL/GenBank/DDBJ whole genome shotgun (WGS) entry which is preliminary data.</text>
</comment>
<dbReference type="SUPFAM" id="SSF142695">
    <property type="entry name" value="RibA-like"/>
    <property type="match status" value="1"/>
</dbReference>
<sequence length="165" mass="18183">GDILDEGPVLVRVHSECLTGDVFSSLRCDCGDQIRMALQSIAEEGRGVFLYMRQEGRGVGFHNKLRAYALQDQGMDTVEANIALGFPPDLRDYGIGAQILADIGLHNIRLLTNNPKKVVGLESYGIRIIETVPLLAPANPYNIHYLETKQKKLGHLLGIQEEIDG</sequence>
<evidence type="ECO:0000256" key="8">
    <source>
        <dbReference type="ARBA" id="ARBA00022801"/>
    </source>
</evidence>
<keyword evidence="9" id="KW-0862">Zinc</keyword>
<dbReference type="FunFam" id="3.40.50.10990:FF:000001">
    <property type="entry name" value="Riboflavin biosynthesis protein RibBA"/>
    <property type="match status" value="1"/>
</dbReference>
<dbReference type="GO" id="GO:0009231">
    <property type="term" value="P:riboflavin biosynthetic process"/>
    <property type="evidence" value="ECO:0007669"/>
    <property type="project" value="UniProtKB-KW"/>
</dbReference>
<protein>
    <recommendedName>
        <fullName evidence="4">GTP cyclohydrolase II</fullName>
        <ecNumber evidence="4">3.5.4.25</ecNumber>
    </recommendedName>
</protein>
<keyword evidence="7" id="KW-0547">Nucleotide-binding</keyword>
<organism evidence="13">
    <name type="scientific">marine sediment metagenome</name>
    <dbReference type="NCBI Taxonomy" id="412755"/>
    <lineage>
        <taxon>unclassified sequences</taxon>
        <taxon>metagenomes</taxon>
        <taxon>ecological metagenomes</taxon>
    </lineage>
</organism>
<evidence type="ECO:0000256" key="7">
    <source>
        <dbReference type="ARBA" id="ARBA00022741"/>
    </source>
</evidence>
<reference evidence="13" key="1">
    <citation type="journal article" date="2014" name="Front. Microbiol.">
        <title>High frequency of phylogenetically diverse reductive dehalogenase-homologous genes in deep subseafloor sedimentary metagenomes.</title>
        <authorList>
            <person name="Kawai M."/>
            <person name="Futagami T."/>
            <person name="Toyoda A."/>
            <person name="Takaki Y."/>
            <person name="Nishi S."/>
            <person name="Hori S."/>
            <person name="Arai W."/>
            <person name="Tsubouchi T."/>
            <person name="Morono Y."/>
            <person name="Uchiyama I."/>
            <person name="Ito T."/>
            <person name="Fujiyama A."/>
            <person name="Inagaki F."/>
            <person name="Takami H."/>
        </authorList>
    </citation>
    <scope>NUCLEOTIDE SEQUENCE</scope>
    <source>
        <strain evidence="13">Expedition CK06-06</strain>
    </source>
</reference>
<feature type="non-terminal residue" evidence="13">
    <location>
        <position position="1"/>
    </location>
</feature>
<comment type="cofactor">
    <cofactor evidence="1">
        <name>Zn(2+)</name>
        <dbReference type="ChEBI" id="CHEBI:29105"/>
    </cofactor>
</comment>
<evidence type="ECO:0000256" key="4">
    <source>
        <dbReference type="ARBA" id="ARBA00012762"/>
    </source>
</evidence>
<evidence type="ECO:0000256" key="5">
    <source>
        <dbReference type="ARBA" id="ARBA00022619"/>
    </source>
</evidence>
<dbReference type="InterPro" id="IPR032677">
    <property type="entry name" value="GTP_cyclohydro_II"/>
</dbReference>
<evidence type="ECO:0000259" key="12">
    <source>
        <dbReference type="Pfam" id="PF00925"/>
    </source>
</evidence>
<dbReference type="EMBL" id="BARS01047670">
    <property type="protein sequence ID" value="GAG28973.1"/>
    <property type="molecule type" value="Genomic_DNA"/>
</dbReference>
<evidence type="ECO:0000256" key="3">
    <source>
        <dbReference type="ARBA" id="ARBA00005520"/>
    </source>
</evidence>
<dbReference type="PANTHER" id="PTHR21327">
    <property type="entry name" value="GTP CYCLOHYDROLASE II-RELATED"/>
    <property type="match status" value="1"/>
</dbReference>
<comment type="catalytic activity">
    <reaction evidence="11">
        <text>GTP + 4 H2O = 2,5-diamino-6-hydroxy-4-(5-phosphoribosylamino)-pyrimidine + formate + 2 phosphate + 3 H(+)</text>
        <dbReference type="Rhea" id="RHEA:23704"/>
        <dbReference type="ChEBI" id="CHEBI:15377"/>
        <dbReference type="ChEBI" id="CHEBI:15378"/>
        <dbReference type="ChEBI" id="CHEBI:15740"/>
        <dbReference type="ChEBI" id="CHEBI:37565"/>
        <dbReference type="ChEBI" id="CHEBI:43474"/>
        <dbReference type="ChEBI" id="CHEBI:58614"/>
        <dbReference type="EC" id="3.5.4.25"/>
    </reaction>
</comment>
<comment type="pathway">
    <text evidence="2">Cofactor biosynthesis; riboflavin biosynthesis; 5-amino-6-(D-ribitylamino)uracil from GTP: step 1/4.</text>
</comment>
<gene>
    <name evidence="13" type="ORF">S01H1_71576</name>
</gene>
<dbReference type="GO" id="GO:0005829">
    <property type="term" value="C:cytosol"/>
    <property type="evidence" value="ECO:0007669"/>
    <property type="project" value="TreeGrafter"/>
</dbReference>
<dbReference type="CDD" id="cd00641">
    <property type="entry name" value="GTP_cyclohydro2"/>
    <property type="match status" value="1"/>
</dbReference>
<dbReference type="GO" id="GO:0005525">
    <property type="term" value="F:GTP binding"/>
    <property type="evidence" value="ECO:0007669"/>
    <property type="project" value="UniProtKB-KW"/>
</dbReference>
<dbReference type="InterPro" id="IPR036144">
    <property type="entry name" value="RibA-like_sf"/>
</dbReference>
<proteinExistence type="inferred from homology"/>
<dbReference type="AlphaFoldDB" id="X0WX33"/>
<evidence type="ECO:0000256" key="9">
    <source>
        <dbReference type="ARBA" id="ARBA00022833"/>
    </source>
</evidence>
<dbReference type="Pfam" id="PF00925">
    <property type="entry name" value="GTP_cyclohydro2"/>
    <property type="match status" value="1"/>
</dbReference>
<dbReference type="NCBIfam" id="NF001591">
    <property type="entry name" value="PRK00393.1"/>
    <property type="match status" value="1"/>
</dbReference>